<evidence type="ECO:0000256" key="1">
    <source>
        <dbReference type="SAM" id="SignalP"/>
    </source>
</evidence>
<keyword evidence="3" id="KW-1185">Reference proteome</keyword>
<name>A0ABT0N452_9GAMM</name>
<dbReference type="EMBL" id="JAKIKT010000002">
    <property type="protein sequence ID" value="MCL2913221.1"/>
    <property type="molecule type" value="Genomic_DNA"/>
</dbReference>
<dbReference type="RefSeq" id="WP_249248038.1">
    <property type="nucleotide sequence ID" value="NZ_JAKIKT010000002.1"/>
</dbReference>
<accession>A0ABT0N452</accession>
<dbReference type="Proteomes" id="UP001202831">
    <property type="component" value="Unassembled WGS sequence"/>
</dbReference>
<gene>
    <name evidence="2" type="ORF">L2725_05405</name>
</gene>
<organism evidence="2 3">
    <name type="scientific">Shewanella corallii</name>
    <dbReference type="NCBI Taxonomy" id="560080"/>
    <lineage>
        <taxon>Bacteria</taxon>
        <taxon>Pseudomonadati</taxon>
        <taxon>Pseudomonadota</taxon>
        <taxon>Gammaproteobacteria</taxon>
        <taxon>Alteromonadales</taxon>
        <taxon>Shewanellaceae</taxon>
        <taxon>Shewanella</taxon>
    </lineage>
</organism>
<comment type="caution">
    <text evidence="2">The sequence shown here is derived from an EMBL/GenBank/DDBJ whole genome shotgun (WGS) entry which is preliminary data.</text>
</comment>
<evidence type="ECO:0000313" key="2">
    <source>
        <dbReference type="EMBL" id="MCL2913221.1"/>
    </source>
</evidence>
<reference evidence="2 3" key="1">
    <citation type="submission" date="2022-01" db="EMBL/GenBank/DDBJ databases">
        <title>Whole genome-based taxonomy of the Shewanellaceae.</title>
        <authorList>
            <person name="Martin-Rodriguez A.J."/>
        </authorList>
    </citation>
    <scope>NUCLEOTIDE SEQUENCE [LARGE SCALE GENOMIC DNA]</scope>
    <source>
        <strain evidence="2 3">DSM 21332</strain>
    </source>
</reference>
<feature type="chain" id="PRO_5045248208" evidence="1">
    <location>
        <begin position="28"/>
        <end position="75"/>
    </location>
</feature>
<keyword evidence="1" id="KW-0732">Signal</keyword>
<sequence>MRLRWVAGFVGVSVMLLSSLSSIRNEAGDVDPGYYSLSAEVARITDKPDSVTVMNNDNNIETLMLTGDSASGASR</sequence>
<evidence type="ECO:0000313" key="3">
    <source>
        <dbReference type="Proteomes" id="UP001202831"/>
    </source>
</evidence>
<protein>
    <submittedName>
        <fullName evidence="2">Uncharacterized protein</fullName>
    </submittedName>
</protein>
<proteinExistence type="predicted"/>
<feature type="signal peptide" evidence="1">
    <location>
        <begin position="1"/>
        <end position="27"/>
    </location>
</feature>